<dbReference type="AlphaFoldDB" id="A0A8J9TKJ6"/>
<dbReference type="PANTHER" id="PTHR47875:SF1">
    <property type="entry name" value="PEPTIDYL-PROLYL CIS-TRANS ISOMERASE CYP28, CHLOROPLASTIC"/>
    <property type="match status" value="1"/>
</dbReference>
<dbReference type="PROSITE" id="PS50072">
    <property type="entry name" value="CSA_PPIASE_2"/>
    <property type="match status" value="1"/>
</dbReference>
<dbReference type="InterPro" id="IPR044178">
    <property type="entry name" value="CYP28-like"/>
</dbReference>
<reference evidence="2" key="1">
    <citation type="submission" date="2022-02" db="EMBL/GenBank/DDBJ databases">
        <authorList>
            <person name="Giguere J D."/>
        </authorList>
    </citation>
    <scope>NUCLEOTIDE SEQUENCE</scope>
    <source>
        <strain evidence="2">CCAP 1055/1</strain>
    </source>
</reference>
<evidence type="ECO:0000259" key="1">
    <source>
        <dbReference type="PROSITE" id="PS50072"/>
    </source>
</evidence>
<protein>
    <recommendedName>
        <fullName evidence="1">PPIase cyclophilin-type domain-containing protein</fullName>
    </recommendedName>
</protein>
<dbReference type="Gene3D" id="2.40.100.10">
    <property type="entry name" value="Cyclophilin-like"/>
    <property type="match status" value="1"/>
</dbReference>
<dbReference type="Proteomes" id="UP000836788">
    <property type="component" value="Chromosome 17"/>
</dbReference>
<accession>A0A8J9TKJ6</accession>
<feature type="domain" description="PPIase cyclophilin-type" evidence="1">
    <location>
        <begin position="147"/>
        <end position="366"/>
    </location>
</feature>
<evidence type="ECO:0000313" key="2">
    <source>
        <dbReference type="EMBL" id="CAG9282473.1"/>
    </source>
</evidence>
<organism evidence="2">
    <name type="scientific">Phaeodactylum tricornutum</name>
    <name type="common">Diatom</name>
    <dbReference type="NCBI Taxonomy" id="2850"/>
    <lineage>
        <taxon>Eukaryota</taxon>
        <taxon>Sar</taxon>
        <taxon>Stramenopiles</taxon>
        <taxon>Ochrophyta</taxon>
        <taxon>Bacillariophyta</taxon>
        <taxon>Bacillariophyceae</taxon>
        <taxon>Bacillariophycidae</taxon>
        <taxon>Naviculales</taxon>
        <taxon>Phaeodactylaceae</taxon>
        <taxon>Phaeodactylum</taxon>
    </lineage>
</organism>
<dbReference type="PROSITE" id="PS51257">
    <property type="entry name" value="PROKAR_LIPOPROTEIN"/>
    <property type="match status" value="1"/>
</dbReference>
<dbReference type="EMBL" id="OU594958">
    <property type="protein sequence ID" value="CAG9282473.1"/>
    <property type="molecule type" value="Genomic_DNA"/>
</dbReference>
<gene>
    <name evidence="2" type="ORF">PTTT1_LOCUS19747</name>
</gene>
<dbReference type="Pfam" id="PF00160">
    <property type="entry name" value="Pro_isomerase"/>
    <property type="match status" value="1"/>
</dbReference>
<dbReference type="InterPro" id="IPR029000">
    <property type="entry name" value="Cyclophilin-like_dom_sf"/>
</dbReference>
<proteinExistence type="predicted"/>
<dbReference type="GO" id="GO:0003755">
    <property type="term" value="F:peptidyl-prolyl cis-trans isomerase activity"/>
    <property type="evidence" value="ECO:0007669"/>
    <property type="project" value="InterPro"/>
</dbReference>
<name>A0A8J9TKJ6_PHATR</name>
<sequence length="367" mass="40125">MRLQRLPVAPVAVGVACLLARYSSAWIPVSSSLSGTSTRPPPFRVSACSMTRTLRPNLSPETSTRIRICTEPYNESNSRRHALVSRRDTLQTWLMVPLLTAAIVTLDPDRSLAAPSSTKDATITDKIFITVKGLPKREEEPEFEPKRIVIGLFGTEAPESVDKLKRLVASSSSGQLSNGLAIPCRPKATRTLQKEQLEANKVYNSCVEGEDQGVTLQYSSIWRVFPNERIDMGAVTGKFVAREYPNWQETVESELGHDQPGVVSVRRGNDSGFGFTIYPGGAKDPVRDLAALNADHIVVGRVIEGMDIVAQLNSVPVISSSKLNYMSLTGGQTTKNAPTRSCRYGGDMYCNENKPLIKLSITETGIL</sequence>
<dbReference type="SUPFAM" id="SSF50891">
    <property type="entry name" value="Cyclophilin-like"/>
    <property type="match status" value="1"/>
</dbReference>
<dbReference type="PANTHER" id="PTHR47875">
    <property type="entry name" value="PEPTIDYL-PROLYL CIS-TRANS ISOMERASE CYP28, CHLOROPLASTIC"/>
    <property type="match status" value="1"/>
</dbReference>
<dbReference type="InterPro" id="IPR002130">
    <property type="entry name" value="Cyclophilin-type_PPIase_dom"/>
</dbReference>